<dbReference type="EMBL" id="CAJVQB010019728">
    <property type="protein sequence ID" value="CAG8792135.1"/>
    <property type="molecule type" value="Genomic_DNA"/>
</dbReference>
<name>A0ABN7VQ13_GIGMA</name>
<protein>
    <submittedName>
        <fullName evidence="1">34069_t:CDS:1</fullName>
    </submittedName>
</protein>
<organism evidence="1 2">
    <name type="scientific">Gigaspora margarita</name>
    <dbReference type="NCBI Taxonomy" id="4874"/>
    <lineage>
        <taxon>Eukaryota</taxon>
        <taxon>Fungi</taxon>
        <taxon>Fungi incertae sedis</taxon>
        <taxon>Mucoromycota</taxon>
        <taxon>Glomeromycotina</taxon>
        <taxon>Glomeromycetes</taxon>
        <taxon>Diversisporales</taxon>
        <taxon>Gigasporaceae</taxon>
        <taxon>Gigaspora</taxon>
    </lineage>
</organism>
<evidence type="ECO:0000313" key="1">
    <source>
        <dbReference type="EMBL" id="CAG8792135.1"/>
    </source>
</evidence>
<sequence length="113" mass="13084">MWISKIANKLVEQAIKEKNIFKELEIDAAVADLAQLILQNTSNSLSQLIRSDESQKPDYTIFCITNNNPFLEFAALFLEGAKLVKKDKLGNRKYQLDKERLQSIIKLYFDYIL</sequence>
<evidence type="ECO:0000313" key="2">
    <source>
        <dbReference type="Proteomes" id="UP000789901"/>
    </source>
</evidence>
<comment type="caution">
    <text evidence="1">The sequence shown here is derived from an EMBL/GenBank/DDBJ whole genome shotgun (WGS) entry which is preliminary data.</text>
</comment>
<gene>
    <name evidence="1" type="ORF">GMARGA_LOCUS21404</name>
</gene>
<reference evidence="1 2" key="1">
    <citation type="submission" date="2021-06" db="EMBL/GenBank/DDBJ databases">
        <authorList>
            <person name="Kallberg Y."/>
            <person name="Tangrot J."/>
            <person name="Rosling A."/>
        </authorList>
    </citation>
    <scope>NUCLEOTIDE SEQUENCE [LARGE SCALE GENOMIC DNA]</scope>
    <source>
        <strain evidence="1 2">120-4 pot B 10/14</strain>
    </source>
</reference>
<keyword evidence="2" id="KW-1185">Reference proteome</keyword>
<accession>A0ABN7VQ13</accession>
<dbReference type="Proteomes" id="UP000789901">
    <property type="component" value="Unassembled WGS sequence"/>
</dbReference>
<proteinExistence type="predicted"/>
<feature type="non-terminal residue" evidence="1">
    <location>
        <position position="113"/>
    </location>
</feature>